<dbReference type="CDD" id="cd05233">
    <property type="entry name" value="SDR_c"/>
    <property type="match status" value="1"/>
</dbReference>
<dbReference type="PANTHER" id="PTHR42760">
    <property type="entry name" value="SHORT-CHAIN DEHYDROGENASES/REDUCTASES FAMILY MEMBER"/>
    <property type="match status" value="1"/>
</dbReference>
<dbReference type="AlphaFoldDB" id="A0A974P6D3"/>
<organism evidence="3">
    <name type="scientific">Phenylobacterium glaciei</name>
    <dbReference type="NCBI Taxonomy" id="2803784"/>
    <lineage>
        <taxon>Bacteria</taxon>
        <taxon>Pseudomonadati</taxon>
        <taxon>Pseudomonadota</taxon>
        <taxon>Alphaproteobacteria</taxon>
        <taxon>Caulobacterales</taxon>
        <taxon>Caulobacteraceae</taxon>
        <taxon>Phenylobacterium</taxon>
    </lineage>
</organism>
<accession>A0A974P6D3</accession>
<protein>
    <submittedName>
        <fullName evidence="3">SDR family oxidoreductase</fullName>
    </submittedName>
</protein>
<feature type="region of interest" description="Disordered" evidence="2">
    <location>
        <begin position="84"/>
        <end position="112"/>
    </location>
</feature>
<reference evidence="3" key="1">
    <citation type="submission" date="2021-01" db="EMBL/GenBank/DDBJ databases">
        <title>Genome sequence of Phenylobacterium sp. 20VBR1 isolated from a valley glaceir, Ny-Alesund, Svalbard.</title>
        <authorList>
            <person name="Thomas F.A."/>
            <person name="Krishnan K.P."/>
            <person name="Sinha R.K."/>
        </authorList>
    </citation>
    <scope>NUCLEOTIDE SEQUENCE</scope>
    <source>
        <strain evidence="3">20VBR1</strain>
    </source>
</reference>
<evidence type="ECO:0000256" key="2">
    <source>
        <dbReference type="SAM" id="MobiDB-lite"/>
    </source>
</evidence>
<dbReference type="SUPFAM" id="SSF51735">
    <property type="entry name" value="NAD(P)-binding Rossmann-fold domains"/>
    <property type="match status" value="1"/>
</dbReference>
<dbReference type="PRINTS" id="PR00080">
    <property type="entry name" value="SDRFAMILY"/>
</dbReference>
<dbReference type="InterPro" id="IPR036291">
    <property type="entry name" value="NAD(P)-bd_dom_sf"/>
</dbReference>
<gene>
    <name evidence="3" type="ORF">JKL49_16945</name>
</gene>
<evidence type="ECO:0000256" key="1">
    <source>
        <dbReference type="ARBA" id="ARBA00006484"/>
    </source>
</evidence>
<dbReference type="EMBL" id="CP068570">
    <property type="protein sequence ID" value="QQZ52016.1"/>
    <property type="molecule type" value="Genomic_DNA"/>
</dbReference>
<dbReference type="GO" id="GO:0016616">
    <property type="term" value="F:oxidoreductase activity, acting on the CH-OH group of donors, NAD or NADP as acceptor"/>
    <property type="evidence" value="ECO:0007669"/>
    <property type="project" value="TreeGrafter"/>
</dbReference>
<name>A0A974P6D3_9CAUL</name>
<dbReference type="InterPro" id="IPR020904">
    <property type="entry name" value="Sc_DH/Rdtase_CS"/>
</dbReference>
<dbReference type="InterPro" id="IPR002347">
    <property type="entry name" value="SDR_fam"/>
</dbReference>
<comment type="similarity">
    <text evidence="1">Belongs to the short-chain dehydrogenases/reductases (SDR) family.</text>
</comment>
<feature type="region of interest" description="Disordered" evidence="2">
    <location>
        <begin position="1"/>
        <end position="29"/>
    </location>
</feature>
<dbReference type="Pfam" id="PF00106">
    <property type="entry name" value="adh_short"/>
    <property type="match status" value="1"/>
</dbReference>
<sequence>MGPHLRRQCARGVLLSPGGGQADVRQRRGGRGKARIVNIASIASHTVLPGLAAYNASKASVAMLTKSLAREWSRRGIAVNALAPAISRPTSTASGGAPRAARSSSRASRAAG</sequence>
<proteinExistence type="inferred from homology"/>
<evidence type="ECO:0000313" key="3">
    <source>
        <dbReference type="EMBL" id="QQZ52016.1"/>
    </source>
</evidence>
<dbReference type="Gene3D" id="3.40.50.720">
    <property type="entry name" value="NAD(P)-binding Rossmann-like Domain"/>
    <property type="match status" value="1"/>
</dbReference>
<dbReference type="PRINTS" id="PR00081">
    <property type="entry name" value="GDHRDH"/>
</dbReference>
<feature type="compositionally biased region" description="Low complexity" evidence="2">
    <location>
        <begin position="93"/>
        <end position="112"/>
    </location>
</feature>
<dbReference type="PROSITE" id="PS00061">
    <property type="entry name" value="ADH_SHORT"/>
    <property type="match status" value="1"/>
</dbReference>